<dbReference type="AlphaFoldDB" id="A0A815YD36"/>
<proteinExistence type="predicted"/>
<evidence type="ECO:0000313" key="2">
    <source>
        <dbReference type="Proteomes" id="UP000663889"/>
    </source>
</evidence>
<evidence type="ECO:0000313" key="1">
    <source>
        <dbReference type="EMBL" id="CAF1568535.1"/>
    </source>
</evidence>
<dbReference type="EMBL" id="CAJNOU010014337">
    <property type="protein sequence ID" value="CAF1568535.1"/>
    <property type="molecule type" value="Genomic_DNA"/>
</dbReference>
<feature type="non-terminal residue" evidence="1">
    <location>
        <position position="79"/>
    </location>
</feature>
<reference evidence="1" key="1">
    <citation type="submission" date="2021-02" db="EMBL/GenBank/DDBJ databases">
        <authorList>
            <person name="Nowell W R."/>
        </authorList>
    </citation>
    <scope>NUCLEOTIDE SEQUENCE</scope>
</reference>
<comment type="caution">
    <text evidence="1">The sequence shown here is derived from an EMBL/GenBank/DDBJ whole genome shotgun (WGS) entry which is preliminary data.</text>
</comment>
<sequence>MKSRRIKHSNFFLYQKYICLILGDDKIGRSRLLQFIADSLENSNNENHNTTISCHDNTYTSHDSTIPITTNDNKTHRSS</sequence>
<dbReference type="Proteomes" id="UP000663889">
    <property type="component" value="Unassembled WGS sequence"/>
</dbReference>
<organism evidence="1 2">
    <name type="scientific">Rotaria sordida</name>
    <dbReference type="NCBI Taxonomy" id="392033"/>
    <lineage>
        <taxon>Eukaryota</taxon>
        <taxon>Metazoa</taxon>
        <taxon>Spiralia</taxon>
        <taxon>Gnathifera</taxon>
        <taxon>Rotifera</taxon>
        <taxon>Eurotatoria</taxon>
        <taxon>Bdelloidea</taxon>
        <taxon>Philodinida</taxon>
        <taxon>Philodinidae</taxon>
        <taxon>Rotaria</taxon>
    </lineage>
</organism>
<name>A0A815YD36_9BILA</name>
<gene>
    <name evidence="1" type="ORF">SEV965_LOCUS39471</name>
</gene>
<accession>A0A815YD36</accession>
<protein>
    <submittedName>
        <fullName evidence="1">Uncharacterized protein</fullName>
    </submittedName>
</protein>